<dbReference type="STRING" id="497964.CfE428DRAFT_1254"/>
<dbReference type="GO" id="GO:0005524">
    <property type="term" value="F:ATP binding"/>
    <property type="evidence" value="ECO:0007669"/>
    <property type="project" value="UniProtKB-KW"/>
</dbReference>
<evidence type="ECO:0000256" key="5">
    <source>
        <dbReference type="SAM" id="MobiDB-lite"/>
    </source>
</evidence>
<dbReference type="SUPFAM" id="SSF52540">
    <property type="entry name" value="P-loop containing nucleoside triphosphate hydrolases"/>
    <property type="match status" value="1"/>
</dbReference>
<evidence type="ECO:0000256" key="4">
    <source>
        <dbReference type="ARBA" id="ARBA00022840"/>
    </source>
</evidence>
<dbReference type="InterPro" id="IPR027417">
    <property type="entry name" value="P-loop_NTPase"/>
</dbReference>
<keyword evidence="1" id="KW-0547">Nucleotide-binding</keyword>
<dbReference type="SMART" id="SM00487">
    <property type="entry name" value="DEXDc"/>
    <property type="match status" value="1"/>
</dbReference>
<dbReference type="InterPro" id="IPR001650">
    <property type="entry name" value="Helicase_C-like"/>
</dbReference>
<evidence type="ECO:0000259" key="6">
    <source>
        <dbReference type="PROSITE" id="PS51192"/>
    </source>
</evidence>
<evidence type="ECO:0000256" key="1">
    <source>
        <dbReference type="ARBA" id="ARBA00022741"/>
    </source>
</evidence>
<dbReference type="InterPro" id="IPR021904">
    <property type="entry name" value="DUF3516"/>
</dbReference>
<evidence type="ECO:0000313" key="8">
    <source>
        <dbReference type="EMBL" id="EDY20961.1"/>
    </source>
</evidence>
<dbReference type="PROSITE" id="PS51192">
    <property type="entry name" value="HELICASE_ATP_BIND_1"/>
    <property type="match status" value="1"/>
</dbReference>
<dbReference type="InterPro" id="IPR050699">
    <property type="entry name" value="RNA-DNA_Helicase"/>
</dbReference>
<dbReference type="eggNOG" id="COG4581">
    <property type="taxonomic scope" value="Bacteria"/>
</dbReference>
<comment type="caution">
    <text evidence="8">The sequence shown here is derived from an EMBL/GenBank/DDBJ whole genome shotgun (WGS) entry which is preliminary data.</text>
</comment>
<evidence type="ECO:0000313" key="9">
    <source>
        <dbReference type="Proteomes" id="UP000005824"/>
    </source>
</evidence>
<dbReference type="GO" id="GO:0004386">
    <property type="term" value="F:helicase activity"/>
    <property type="evidence" value="ECO:0007669"/>
    <property type="project" value="UniProtKB-KW"/>
</dbReference>
<evidence type="ECO:0000256" key="2">
    <source>
        <dbReference type="ARBA" id="ARBA00022801"/>
    </source>
</evidence>
<feature type="domain" description="Helicase ATP-binding" evidence="6">
    <location>
        <begin position="42"/>
        <end position="198"/>
    </location>
</feature>
<dbReference type="PANTHER" id="PTHR12131">
    <property type="entry name" value="ATP-DEPENDENT RNA AND DNA HELICASE"/>
    <property type="match status" value="1"/>
</dbReference>
<dbReference type="GO" id="GO:0016787">
    <property type="term" value="F:hydrolase activity"/>
    <property type="evidence" value="ECO:0007669"/>
    <property type="project" value="UniProtKB-KW"/>
</dbReference>
<keyword evidence="9" id="KW-1185">Reference proteome</keyword>
<feature type="domain" description="Helicase C-terminal" evidence="7">
    <location>
        <begin position="218"/>
        <end position="409"/>
    </location>
</feature>
<dbReference type="Gene3D" id="3.40.50.300">
    <property type="entry name" value="P-loop containing nucleotide triphosphate hydrolases"/>
    <property type="match status" value="2"/>
</dbReference>
<keyword evidence="3 8" id="KW-0347">Helicase</keyword>
<dbReference type="PROSITE" id="PS51194">
    <property type="entry name" value="HELICASE_CTER"/>
    <property type="match status" value="1"/>
</dbReference>
<name>B4CXG3_9BACT</name>
<dbReference type="SMART" id="SM00490">
    <property type="entry name" value="HELICc"/>
    <property type="match status" value="1"/>
</dbReference>
<dbReference type="InterPro" id="IPR014001">
    <property type="entry name" value="Helicase_ATP-bd"/>
</dbReference>
<keyword evidence="4" id="KW-0067">ATP-binding</keyword>
<sequence>MTPLLNLIATDRPLDNGALLGRFLEFVEGRKLQLYPAQETAILELFDEKNVILNTPTGSGKSLVATALHLQSLARGRRSVYTCPIKALVNEKWLALCREFGAENVGLSTGDATVNREAPILCCTAEILAKIALLEGATAPVHDVVMDEFHYYADRERGTAWQVPLLTLPHTRFLLMSATLGDTTFFEEELTRLNGRETVTVASKDRPVPLEFSYAETPLAQTLEALLTGGKGPVYVVHFTQADAAQSAQDFMSTNVCTREEKAAIGHALEGFKFSSPYGPEIKKWLRHGIGLHHAGLLPKYRVLVEQLAQRGLLKVICGTDTLGVGINVPIRTVLFTQLCKFSGQKTGILSARDFHQISGRAGRKGFDDVGWVVAQAPAHVIENLQLEQKQAASGKKFVKRKPPERNFVNWDKQTFARLMAAPPERLTSQFQVDHGMLLNVLSRPGDGCQAMRELIARCHEPAKAKKALTRRAWQLFRALVERGIIEFIPQTPEGAKVRVNVALQEDFSMNQTLSLYVHDTLPLMDPQAPDYALVVLTLVESILEDPELILRRQLGKVKDRAIAEMKMQGIEYNQRMEELEKLEYPKPNRDFIYATFNAFAARHPWVGQENIRPKSIAREMFEEFRSFAEYVKLYELQRAEGLLLRHLSSVYKALAQTVPDAAKNDTLREMELYLATMLRQIDSSLLEEWEKMRDPNYRPRDEQAEVRPPGSDEAAADITRDPKAFTAAIRNRIFSFLRAVVSGDFDTALTTLEAQPAAENESWTPERLRQAWEAYYVEHETLRLDPEARNVRHTYVTVSEDRKRWRVQQMLIDPAEANDWVAEFDVDLAGSRAAGEPALRLLRLGSLV</sequence>
<accession>B4CXG3</accession>
<dbReference type="Pfam" id="PF00270">
    <property type="entry name" value="DEAD"/>
    <property type="match status" value="1"/>
</dbReference>
<dbReference type="PANTHER" id="PTHR12131:SF1">
    <property type="entry name" value="ATP-DEPENDENT RNA HELICASE SUPV3L1, MITOCHONDRIAL-RELATED"/>
    <property type="match status" value="1"/>
</dbReference>
<reference evidence="8 9" key="1">
    <citation type="journal article" date="2011" name="J. Bacteriol.">
        <title>Genome sequence of Chthoniobacter flavus Ellin428, an aerobic heterotrophic soil bacterium.</title>
        <authorList>
            <person name="Kant R."/>
            <person name="van Passel M.W."/>
            <person name="Palva A."/>
            <person name="Lucas S."/>
            <person name="Lapidus A."/>
            <person name="Glavina Del Rio T."/>
            <person name="Dalin E."/>
            <person name="Tice H."/>
            <person name="Bruce D."/>
            <person name="Goodwin L."/>
            <person name="Pitluck S."/>
            <person name="Larimer F.W."/>
            <person name="Land M.L."/>
            <person name="Hauser L."/>
            <person name="Sangwan P."/>
            <person name="de Vos W.M."/>
            <person name="Janssen P.H."/>
            <person name="Smidt H."/>
        </authorList>
    </citation>
    <scope>NUCLEOTIDE SEQUENCE [LARGE SCALE GENOMIC DNA]</scope>
    <source>
        <strain evidence="8 9">Ellin428</strain>
    </source>
</reference>
<dbReference type="AlphaFoldDB" id="B4CXG3"/>
<dbReference type="Pfam" id="PF00271">
    <property type="entry name" value="Helicase_C"/>
    <property type="match status" value="1"/>
</dbReference>
<dbReference type="RefSeq" id="WP_006978580.1">
    <property type="nucleotide sequence ID" value="NZ_ABVL01000003.1"/>
</dbReference>
<dbReference type="InterPro" id="IPR011545">
    <property type="entry name" value="DEAD/DEAH_box_helicase_dom"/>
</dbReference>
<feature type="region of interest" description="Disordered" evidence="5">
    <location>
        <begin position="695"/>
        <end position="715"/>
    </location>
</feature>
<dbReference type="GO" id="GO:0003676">
    <property type="term" value="F:nucleic acid binding"/>
    <property type="evidence" value="ECO:0007669"/>
    <property type="project" value="InterPro"/>
</dbReference>
<evidence type="ECO:0000256" key="3">
    <source>
        <dbReference type="ARBA" id="ARBA00022806"/>
    </source>
</evidence>
<gene>
    <name evidence="8" type="ORF">CfE428DRAFT_1254</name>
</gene>
<protein>
    <submittedName>
        <fullName evidence="8">DEAD/DEAH box helicase domain protein</fullName>
    </submittedName>
</protein>
<dbReference type="InParanoid" id="B4CXG3"/>
<evidence type="ECO:0000259" key="7">
    <source>
        <dbReference type="PROSITE" id="PS51194"/>
    </source>
</evidence>
<keyword evidence="2" id="KW-0378">Hydrolase</keyword>
<dbReference type="Pfam" id="PF12029">
    <property type="entry name" value="DUF3516"/>
    <property type="match status" value="1"/>
</dbReference>
<feature type="compositionally biased region" description="Basic and acidic residues" evidence="5">
    <location>
        <begin position="695"/>
        <end position="706"/>
    </location>
</feature>
<dbReference type="EMBL" id="ABVL01000003">
    <property type="protein sequence ID" value="EDY20961.1"/>
    <property type="molecule type" value="Genomic_DNA"/>
</dbReference>
<proteinExistence type="predicted"/>
<organism evidence="8 9">
    <name type="scientific">Chthoniobacter flavus Ellin428</name>
    <dbReference type="NCBI Taxonomy" id="497964"/>
    <lineage>
        <taxon>Bacteria</taxon>
        <taxon>Pseudomonadati</taxon>
        <taxon>Verrucomicrobiota</taxon>
        <taxon>Spartobacteria</taxon>
        <taxon>Chthoniobacterales</taxon>
        <taxon>Chthoniobacteraceae</taxon>
        <taxon>Chthoniobacter</taxon>
    </lineage>
</organism>
<dbReference type="Proteomes" id="UP000005824">
    <property type="component" value="Unassembled WGS sequence"/>
</dbReference>